<dbReference type="InterPro" id="IPR009057">
    <property type="entry name" value="Homeodomain-like_sf"/>
</dbReference>
<keyword evidence="9" id="KW-1185">Reference proteome</keyword>
<evidence type="ECO:0000313" key="9">
    <source>
        <dbReference type="Proteomes" id="UP000053825"/>
    </source>
</evidence>
<keyword evidence="4" id="KW-0862">Zinc</keyword>
<dbReference type="SUPFAM" id="SSF46689">
    <property type="entry name" value="Homeodomain-like"/>
    <property type="match status" value="1"/>
</dbReference>
<evidence type="ECO:0000256" key="4">
    <source>
        <dbReference type="ARBA" id="ARBA00022833"/>
    </source>
</evidence>
<dbReference type="GO" id="GO:0005654">
    <property type="term" value="C:nucleoplasm"/>
    <property type="evidence" value="ECO:0007669"/>
    <property type="project" value="TreeGrafter"/>
</dbReference>
<evidence type="ECO:0000256" key="1">
    <source>
        <dbReference type="ARBA" id="ARBA00004123"/>
    </source>
</evidence>
<dbReference type="OrthoDB" id="6147534at2759"/>
<dbReference type="InterPro" id="IPR040138">
    <property type="entry name" value="MIER/MTA"/>
</dbReference>
<dbReference type="GO" id="GO:0000122">
    <property type="term" value="P:negative regulation of transcription by RNA polymerase II"/>
    <property type="evidence" value="ECO:0007669"/>
    <property type="project" value="TreeGrafter"/>
</dbReference>
<evidence type="ECO:0000259" key="7">
    <source>
        <dbReference type="PROSITE" id="PS51293"/>
    </source>
</evidence>
<dbReference type="PANTHER" id="PTHR10865">
    <property type="entry name" value="METASTASIS-ASSOCIATED PROTEIN AND MESODERM INDUCTION EARLY RESPONSE PROTEIN"/>
    <property type="match status" value="1"/>
</dbReference>
<evidence type="ECO:0000256" key="3">
    <source>
        <dbReference type="ARBA" id="ARBA00022771"/>
    </source>
</evidence>
<keyword evidence="3" id="KW-0863">Zinc-finger</keyword>
<accession>A0A0L7QSH0</accession>
<dbReference type="InterPro" id="IPR001005">
    <property type="entry name" value="SANT/Myb"/>
</dbReference>
<keyword evidence="2" id="KW-0479">Metal-binding</keyword>
<dbReference type="GO" id="GO:0003714">
    <property type="term" value="F:transcription corepressor activity"/>
    <property type="evidence" value="ECO:0007669"/>
    <property type="project" value="TreeGrafter"/>
</dbReference>
<proteinExistence type="predicted"/>
<comment type="subcellular location">
    <subcellularLocation>
        <location evidence="1">Nucleus</location>
    </subcellularLocation>
</comment>
<dbReference type="FunFam" id="1.10.10.60:FF:000012">
    <property type="entry name" value="Metastasis-associated 1 family, member 3"/>
    <property type="match status" value="1"/>
</dbReference>
<dbReference type="GO" id="GO:0003677">
    <property type="term" value="F:DNA binding"/>
    <property type="evidence" value="ECO:0007669"/>
    <property type="project" value="UniProtKB-KW"/>
</dbReference>
<keyword evidence="5" id="KW-0238">DNA-binding</keyword>
<dbReference type="SMART" id="SM00717">
    <property type="entry name" value="SANT"/>
    <property type="match status" value="1"/>
</dbReference>
<dbReference type="AlphaFoldDB" id="A0A0L7QSH0"/>
<dbReference type="Proteomes" id="UP000053825">
    <property type="component" value="Unassembled WGS sequence"/>
</dbReference>
<dbReference type="PROSITE" id="PS51293">
    <property type="entry name" value="SANT"/>
    <property type="match status" value="1"/>
</dbReference>
<dbReference type="GO" id="GO:0008270">
    <property type="term" value="F:zinc ion binding"/>
    <property type="evidence" value="ECO:0007669"/>
    <property type="project" value="UniProtKB-KW"/>
</dbReference>
<dbReference type="PANTHER" id="PTHR10865:SF28">
    <property type="entry name" value="ELM2 DOMAIN-CONTAINING PROTEIN"/>
    <property type="match status" value="1"/>
</dbReference>
<evidence type="ECO:0000313" key="8">
    <source>
        <dbReference type="EMBL" id="KOC61587.1"/>
    </source>
</evidence>
<dbReference type="Pfam" id="PF00249">
    <property type="entry name" value="Myb_DNA-binding"/>
    <property type="match status" value="1"/>
</dbReference>
<dbReference type="EMBL" id="KQ414757">
    <property type="protein sequence ID" value="KOC61587.1"/>
    <property type="molecule type" value="Genomic_DNA"/>
</dbReference>
<name>A0A0L7QSH0_9HYME</name>
<reference evidence="8 9" key="1">
    <citation type="submission" date="2015-07" db="EMBL/GenBank/DDBJ databases">
        <title>The genome of Habropoda laboriosa.</title>
        <authorList>
            <person name="Pan H."/>
            <person name="Kapheim K."/>
        </authorList>
    </citation>
    <scope>NUCLEOTIDE SEQUENCE [LARGE SCALE GENOMIC DNA]</scope>
    <source>
        <strain evidence="8">0110345459</strain>
    </source>
</reference>
<evidence type="ECO:0000256" key="5">
    <source>
        <dbReference type="ARBA" id="ARBA00023125"/>
    </source>
</evidence>
<keyword evidence="6" id="KW-0539">Nucleus</keyword>
<sequence length="189" mass="21531">MARSVLTFVQESQGISNREAMENSCTGYAEQYITDVLHDSEYIPEVALKTLLTKELPRKLVSKWTPQDTELFIKGISKHGKDFTSIQKELLPQKDMKDIVDFYYAWKWSEPAKEFRSCRRRRRSNSKRRFPSIGCIFGELSSPKIVTRSVAAASRLSLEKSGQILGVANPTESSNVVAKRRRNGSLVVR</sequence>
<dbReference type="GO" id="GO:0042826">
    <property type="term" value="F:histone deacetylase binding"/>
    <property type="evidence" value="ECO:0007669"/>
    <property type="project" value="TreeGrafter"/>
</dbReference>
<dbReference type="Gene3D" id="1.10.10.60">
    <property type="entry name" value="Homeodomain-like"/>
    <property type="match status" value="1"/>
</dbReference>
<feature type="domain" description="SANT" evidence="7">
    <location>
        <begin position="59"/>
        <end position="111"/>
    </location>
</feature>
<organism evidence="8 9">
    <name type="scientific">Habropoda laboriosa</name>
    <dbReference type="NCBI Taxonomy" id="597456"/>
    <lineage>
        <taxon>Eukaryota</taxon>
        <taxon>Metazoa</taxon>
        <taxon>Ecdysozoa</taxon>
        <taxon>Arthropoda</taxon>
        <taxon>Hexapoda</taxon>
        <taxon>Insecta</taxon>
        <taxon>Pterygota</taxon>
        <taxon>Neoptera</taxon>
        <taxon>Endopterygota</taxon>
        <taxon>Hymenoptera</taxon>
        <taxon>Apocrita</taxon>
        <taxon>Aculeata</taxon>
        <taxon>Apoidea</taxon>
        <taxon>Anthophila</taxon>
        <taxon>Apidae</taxon>
        <taxon>Habropoda</taxon>
    </lineage>
</organism>
<protein>
    <submittedName>
        <fullName evidence="8">Arginine-glutamic acid dipeptide repeats protein</fullName>
    </submittedName>
</protein>
<dbReference type="InterPro" id="IPR017884">
    <property type="entry name" value="SANT_dom"/>
</dbReference>
<evidence type="ECO:0000256" key="2">
    <source>
        <dbReference type="ARBA" id="ARBA00022723"/>
    </source>
</evidence>
<evidence type="ECO:0000256" key="6">
    <source>
        <dbReference type="ARBA" id="ARBA00023242"/>
    </source>
</evidence>
<dbReference type="STRING" id="597456.A0A0L7QSH0"/>
<gene>
    <name evidence="8" type="ORF">WH47_06289</name>
</gene>